<proteinExistence type="predicted"/>
<gene>
    <name evidence="2" type="ORF">HERILL_LOCUS8207</name>
</gene>
<evidence type="ECO:0000256" key="1">
    <source>
        <dbReference type="SAM" id="Coils"/>
    </source>
</evidence>
<dbReference type="InParanoid" id="A0A7R8UQY5"/>
<dbReference type="Proteomes" id="UP000594454">
    <property type="component" value="Chromosome 3"/>
</dbReference>
<organism evidence="2 3">
    <name type="scientific">Hermetia illucens</name>
    <name type="common">Black soldier fly</name>
    <dbReference type="NCBI Taxonomy" id="343691"/>
    <lineage>
        <taxon>Eukaryota</taxon>
        <taxon>Metazoa</taxon>
        <taxon>Ecdysozoa</taxon>
        <taxon>Arthropoda</taxon>
        <taxon>Hexapoda</taxon>
        <taxon>Insecta</taxon>
        <taxon>Pterygota</taxon>
        <taxon>Neoptera</taxon>
        <taxon>Endopterygota</taxon>
        <taxon>Diptera</taxon>
        <taxon>Brachycera</taxon>
        <taxon>Stratiomyomorpha</taxon>
        <taxon>Stratiomyidae</taxon>
        <taxon>Hermetiinae</taxon>
        <taxon>Hermetia</taxon>
    </lineage>
</organism>
<keyword evidence="3" id="KW-1185">Reference proteome</keyword>
<feature type="coiled-coil region" evidence="1">
    <location>
        <begin position="64"/>
        <end position="91"/>
    </location>
</feature>
<protein>
    <submittedName>
        <fullName evidence="2">Uncharacterized protein</fullName>
    </submittedName>
</protein>
<keyword evidence="1" id="KW-0175">Coiled coil</keyword>
<evidence type="ECO:0000313" key="3">
    <source>
        <dbReference type="Proteomes" id="UP000594454"/>
    </source>
</evidence>
<evidence type="ECO:0000313" key="2">
    <source>
        <dbReference type="EMBL" id="CAD7085359.1"/>
    </source>
</evidence>
<accession>A0A7R8UQY5</accession>
<dbReference type="EMBL" id="LR899011">
    <property type="protein sequence ID" value="CAD7085359.1"/>
    <property type="molecule type" value="Genomic_DNA"/>
</dbReference>
<dbReference type="AlphaFoldDB" id="A0A7R8UQY5"/>
<sequence>MSMVFWESAQTFVNLVGLGLKSEKIKAVLDTVEKNELNVKIGMEKNLLSIKEINKQSKIINMEQDTIKSRINEIINEIEEANNHANEHEKLIRLEV</sequence>
<name>A0A7R8UQY5_HERIL</name>
<reference evidence="2 3" key="1">
    <citation type="submission" date="2020-11" db="EMBL/GenBank/DDBJ databases">
        <authorList>
            <person name="Wallbank WR R."/>
            <person name="Pardo Diaz C."/>
            <person name="Kozak K."/>
            <person name="Martin S."/>
            <person name="Jiggins C."/>
            <person name="Moest M."/>
            <person name="Warren A I."/>
            <person name="Generalovic N T."/>
            <person name="Byers J.R.P. K."/>
            <person name="Montejo-Kovacevich G."/>
            <person name="Yen C E."/>
        </authorList>
    </citation>
    <scope>NUCLEOTIDE SEQUENCE [LARGE SCALE GENOMIC DNA]</scope>
</reference>